<keyword evidence="5" id="KW-0472">Membrane</keyword>
<evidence type="ECO:0000313" key="9">
    <source>
        <dbReference type="RefSeq" id="XP_026760768.2"/>
    </source>
</evidence>
<feature type="chain" id="PRO_5047238101" evidence="6">
    <location>
        <begin position="28"/>
        <end position="668"/>
    </location>
</feature>
<evidence type="ECO:0000256" key="2">
    <source>
        <dbReference type="ARBA" id="ARBA00022692"/>
    </source>
</evidence>
<evidence type="ECO:0000256" key="1">
    <source>
        <dbReference type="ARBA" id="ARBA00004370"/>
    </source>
</evidence>
<dbReference type="InterPro" id="IPR002859">
    <property type="entry name" value="PKD/REJ-like"/>
</dbReference>
<name>A0A6J1WWM7_GALME</name>
<evidence type="ECO:0000259" key="7">
    <source>
        <dbReference type="Pfam" id="PF02010"/>
    </source>
</evidence>
<dbReference type="AlphaFoldDB" id="A0A6J1WWM7"/>
<evidence type="ECO:0000256" key="3">
    <source>
        <dbReference type="ARBA" id="ARBA00022737"/>
    </source>
</evidence>
<dbReference type="InParanoid" id="A0A6J1WWM7"/>
<accession>A0A6J1WWM7</accession>
<protein>
    <submittedName>
        <fullName evidence="9">Uncharacterized protein LOC113519771 isoform X1</fullName>
    </submittedName>
</protein>
<evidence type="ECO:0000313" key="8">
    <source>
        <dbReference type="Proteomes" id="UP001652740"/>
    </source>
</evidence>
<dbReference type="RefSeq" id="XP_026760768.2">
    <property type="nucleotide sequence ID" value="XM_026904967.3"/>
</dbReference>
<gene>
    <name evidence="9" type="primary">LOC113519771</name>
</gene>
<dbReference type="GO" id="GO:0005261">
    <property type="term" value="F:monoatomic cation channel activity"/>
    <property type="evidence" value="ECO:0007669"/>
    <property type="project" value="TreeGrafter"/>
</dbReference>
<dbReference type="GO" id="GO:0005886">
    <property type="term" value="C:plasma membrane"/>
    <property type="evidence" value="ECO:0007669"/>
    <property type="project" value="TreeGrafter"/>
</dbReference>
<dbReference type="GeneID" id="113519771"/>
<keyword evidence="8" id="KW-1185">Reference proteome</keyword>
<dbReference type="PANTHER" id="PTHR46730">
    <property type="entry name" value="POLYCYSTIN-1"/>
    <property type="match status" value="1"/>
</dbReference>
<keyword evidence="3" id="KW-0677">Repeat</keyword>
<organism evidence="8 9">
    <name type="scientific">Galleria mellonella</name>
    <name type="common">Greater wax moth</name>
    <dbReference type="NCBI Taxonomy" id="7137"/>
    <lineage>
        <taxon>Eukaryota</taxon>
        <taxon>Metazoa</taxon>
        <taxon>Ecdysozoa</taxon>
        <taxon>Arthropoda</taxon>
        <taxon>Hexapoda</taxon>
        <taxon>Insecta</taxon>
        <taxon>Pterygota</taxon>
        <taxon>Neoptera</taxon>
        <taxon>Endopterygota</taxon>
        <taxon>Lepidoptera</taxon>
        <taxon>Glossata</taxon>
        <taxon>Ditrysia</taxon>
        <taxon>Pyraloidea</taxon>
        <taxon>Pyralidae</taxon>
        <taxon>Galleriinae</taxon>
        <taxon>Galleria</taxon>
    </lineage>
</organism>
<dbReference type="Pfam" id="PF02010">
    <property type="entry name" value="REJ"/>
    <property type="match status" value="1"/>
</dbReference>
<dbReference type="PANTHER" id="PTHR46730:SF1">
    <property type="entry name" value="PLAT DOMAIN-CONTAINING PROTEIN"/>
    <property type="match status" value="1"/>
</dbReference>
<feature type="domain" description="PKD/REJ-like" evidence="7">
    <location>
        <begin position="395"/>
        <end position="584"/>
    </location>
</feature>
<dbReference type="GO" id="GO:0006816">
    <property type="term" value="P:calcium ion transport"/>
    <property type="evidence" value="ECO:0007669"/>
    <property type="project" value="TreeGrafter"/>
</dbReference>
<comment type="subcellular location">
    <subcellularLocation>
        <location evidence="1">Membrane</location>
    </subcellularLocation>
</comment>
<evidence type="ECO:0000256" key="4">
    <source>
        <dbReference type="ARBA" id="ARBA00022989"/>
    </source>
</evidence>
<evidence type="ECO:0000256" key="5">
    <source>
        <dbReference type="ARBA" id="ARBA00023136"/>
    </source>
</evidence>
<feature type="signal peptide" evidence="6">
    <location>
        <begin position="1"/>
        <end position="27"/>
    </location>
</feature>
<evidence type="ECO:0000256" key="6">
    <source>
        <dbReference type="SAM" id="SignalP"/>
    </source>
</evidence>
<keyword evidence="4" id="KW-1133">Transmembrane helix</keyword>
<keyword evidence="2" id="KW-0812">Transmembrane</keyword>
<proteinExistence type="predicted"/>
<dbReference type="KEGG" id="gmw:113519771"/>
<sequence>MLFKTKLVLKWLITLTFLFQLIPEMKAFRILAPQYVCPKQEDDVIEKADNTIITLQSTSSDVLKVQWTVRWKTLISPTQRFTIMLWRTVRELEKKLNGPQVEPNVYFIENSDLLSGVEYIFNVSEIEPNSDTDEPKSFNIDNTQGDQKLTMEGRTDKFSLILVGSQDTYVDMEFVLDAQVTSCQATQDYYFMWTIKNELGESINVSHIRGSRLSIPKYSLKAGFTYDINCELYKKSDDCFITQTTLPFRVHHRGIEVYLNVDTIIITVHSPFNIQALVINHDNYESLSLQWNCLHEGESCDYFENIDDNSIYFPSGFPNEGQYILTLLVNVKQYSVTANATIIVMESILPVLQISPMQRLLNEGSVVSITATGSNVSPACSLGLYFASEEYLSNTDLVINDTCKNCQHGEELLESLTIHSLEENFLNELTDFSNDTERRQITVDMDAAVGRVRFVADCGCSLTYGCDREGTAYAEINFVLNESPKTGEVMVSPNSGTALETVYRISTTAASDPQGPLRYSFYCGLSNKDSLLLGSYMEHLAVETLLPYIEDGITVWVEVCDSLGACSSSNEQVIHLSPGTGRTVSTLINDMHAYVDRCEMLMLRRLIVSAIETYTNTKQTEPLSNFTTTLLGALRNMDEKHCIADNYDQFSALLHWLNSAGVDIGSLY</sequence>
<reference evidence="9" key="1">
    <citation type="submission" date="2025-08" db="UniProtKB">
        <authorList>
            <consortium name="RefSeq"/>
        </authorList>
    </citation>
    <scope>IDENTIFICATION</scope>
    <source>
        <tissue evidence="9">Whole larvae</tissue>
    </source>
</reference>
<dbReference type="Proteomes" id="UP001652740">
    <property type="component" value="Unplaced"/>
</dbReference>
<keyword evidence="6" id="KW-0732">Signal</keyword>